<keyword evidence="3 6" id="KW-0812">Transmembrane</keyword>
<feature type="transmembrane region" description="Helical" evidence="6">
    <location>
        <begin position="419"/>
        <end position="441"/>
    </location>
</feature>
<organism evidence="7 8">
    <name type="scientific">Neobacillus ginsengisoli</name>
    <dbReference type="NCBI Taxonomy" id="904295"/>
    <lineage>
        <taxon>Bacteria</taxon>
        <taxon>Bacillati</taxon>
        <taxon>Bacillota</taxon>
        <taxon>Bacilli</taxon>
        <taxon>Bacillales</taxon>
        <taxon>Bacillaceae</taxon>
        <taxon>Neobacillus</taxon>
    </lineage>
</organism>
<dbReference type="EMBL" id="JAUSTW010000007">
    <property type="protein sequence ID" value="MDQ0200736.1"/>
    <property type="molecule type" value="Genomic_DNA"/>
</dbReference>
<evidence type="ECO:0000256" key="2">
    <source>
        <dbReference type="ARBA" id="ARBA00022475"/>
    </source>
</evidence>
<comment type="caution">
    <text evidence="7">The sequence shown here is derived from an EMBL/GenBank/DDBJ whole genome shotgun (WGS) entry which is preliminary data.</text>
</comment>
<dbReference type="PANTHER" id="PTHR30250">
    <property type="entry name" value="PST FAMILY PREDICTED COLANIC ACID TRANSPORTER"/>
    <property type="match status" value="1"/>
</dbReference>
<evidence type="ECO:0000313" key="8">
    <source>
        <dbReference type="Proteomes" id="UP001224122"/>
    </source>
</evidence>
<keyword evidence="8" id="KW-1185">Reference proteome</keyword>
<dbReference type="RefSeq" id="WP_307411067.1">
    <property type="nucleotide sequence ID" value="NZ_JAUSTW010000007.1"/>
</dbReference>
<comment type="subcellular location">
    <subcellularLocation>
        <location evidence="1">Cell membrane</location>
        <topology evidence="1">Multi-pass membrane protein</topology>
    </subcellularLocation>
</comment>
<feature type="transmembrane region" description="Helical" evidence="6">
    <location>
        <begin position="329"/>
        <end position="349"/>
    </location>
</feature>
<reference evidence="7 8" key="1">
    <citation type="submission" date="2023-07" db="EMBL/GenBank/DDBJ databases">
        <title>Genomic Encyclopedia of Type Strains, Phase IV (KMG-IV): sequencing the most valuable type-strain genomes for metagenomic binning, comparative biology and taxonomic classification.</title>
        <authorList>
            <person name="Goeker M."/>
        </authorList>
    </citation>
    <scope>NUCLEOTIDE SEQUENCE [LARGE SCALE GENOMIC DNA]</scope>
    <source>
        <strain evidence="7 8">DSM 27594</strain>
    </source>
</reference>
<feature type="transmembrane region" description="Helical" evidence="6">
    <location>
        <begin position="361"/>
        <end position="384"/>
    </location>
</feature>
<name>A0ABT9XYU3_9BACI</name>
<dbReference type="Proteomes" id="UP001224122">
    <property type="component" value="Unassembled WGS sequence"/>
</dbReference>
<accession>A0ABT9XYU3</accession>
<dbReference type="PANTHER" id="PTHR30250:SF11">
    <property type="entry name" value="O-ANTIGEN TRANSPORTER-RELATED"/>
    <property type="match status" value="1"/>
</dbReference>
<evidence type="ECO:0000256" key="6">
    <source>
        <dbReference type="SAM" id="Phobius"/>
    </source>
</evidence>
<keyword evidence="4 6" id="KW-1133">Transmembrane helix</keyword>
<feature type="transmembrane region" description="Helical" evidence="6">
    <location>
        <begin position="20"/>
        <end position="45"/>
    </location>
</feature>
<feature type="transmembrane region" description="Helical" evidence="6">
    <location>
        <begin position="201"/>
        <end position="225"/>
    </location>
</feature>
<keyword evidence="5 6" id="KW-0472">Membrane</keyword>
<feature type="transmembrane region" description="Helical" evidence="6">
    <location>
        <begin position="285"/>
        <end position="308"/>
    </location>
</feature>
<feature type="transmembrane region" description="Helical" evidence="6">
    <location>
        <begin position="396"/>
        <end position="413"/>
    </location>
</feature>
<gene>
    <name evidence="7" type="ORF">J2S10_003938</name>
</gene>
<evidence type="ECO:0000256" key="3">
    <source>
        <dbReference type="ARBA" id="ARBA00022692"/>
    </source>
</evidence>
<keyword evidence="2" id="KW-1003">Cell membrane</keyword>
<evidence type="ECO:0000256" key="5">
    <source>
        <dbReference type="ARBA" id="ARBA00023136"/>
    </source>
</evidence>
<feature type="transmembrane region" description="Helical" evidence="6">
    <location>
        <begin position="172"/>
        <end position="189"/>
    </location>
</feature>
<feature type="transmembrane region" description="Helical" evidence="6">
    <location>
        <begin position="246"/>
        <end position="265"/>
    </location>
</feature>
<protein>
    <submittedName>
        <fullName evidence="7">O-antigen/teichoic acid export membrane protein</fullName>
    </submittedName>
</protein>
<feature type="transmembrane region" description="Helical" evidence="6">
    <location>
        <begin position="99"/>
        <end position="120"/>
    </location>
</feature>
<dbReference type="InterPro" id="IPR050833">
    <property type="entry name" value="Poly_Biosynth_Transport"/>
</dbReference>
<feature type="transmembrane region" description="Helical" evidence="6">
    <location>
        <begin position="140"/>
        <end position="160"/>
    </location>
</feature>
<evidence type="ECO:0000256" key="4">
    <source>
        <dbReference type="ARBA" id="ARBA00022989"/>
    </source>
</evidence>
<evidence type="ECO:0000313" key="7">
    <source>
        <dbReference type="EMBL" id="MDQ0200736.1"/>
    </source>
</evidence>
<evidence type="ECO:0000256" key="1">
    <source>
        <dbReference type="ARBA" id="ARBA00004651"/>
    </source>
</evidence>
<sequence>MDNLLRIKQIISNENNRTILNNTLGAFVVKGGALIISLFTMPAYIRYFDNQQILGLWFTILSVLIWVLTFDLGIGNGLRNHLVQALVNKDDLLAKKYISSAYIVIGILVLLVSFLSIVIFRFLNWNAVFNIPTNIVSKETLNITVCIVFGGIMLQFLFKLITSILYAMQKSALINLLSLFNSIFILAYVSLARSSDISTNLILLAIVNVLAVNIPLLLTTVIVFSTKLKDCRPNINYFGKKYAREVMKLGVTFFWVQIMYMIITTTNEFLITWLTGTKMVVEYQIYNKLFTLIGTIFTLALTPIWSAVTKALSEKNYAWIKKLYRTLNLMSLLAVICEFGMIPFLQFVINLWLRDSTIQVNYLYATVFALSGSIFIWNGVLSSIANGVGELKTQSIFFTIGAIIKIPIAWALVMAFGSWIGVVTANIIAMSLYCIIQPIWLKKFLVKVELGDENYV</sequence>
<feature type="transmembrane region" description="Helical" evidence="6">
    <location>
        <begin position="57"/>
        <end position="78"/>
    </location>
</feature>
<proteinExistence type="predicted"/>